<dbReference type="OrthoDB" id="800007at2"/>
<proteinExistence type="predicted"/>
<accession>H1Y055</accession>
<keyword evidence="2" id="KW-1185">Reference proteome</keyword>
<dbReference type="HOGENOM" id="CLU_2789389_0_0_10"/>
<dbReference type="EMBL" id="CM001403">
    <property type="protein sequence ID" value="EHQ27964.1"/>
    <property type="molecule type" value="Genomic_DNA"/>
</dbReference>
<dbReference type="RefSeq" id="WP_008508644.1">
    <property type="nucleotide sequence ID" value="NZ_CM001403.1"/>
</dbReference>
<dbReference type="STRING" id="714943.Mucpa_3872"/>
<sequence>MNTSEILTNANNISLDTAAIDQNKFCQLWPTVKEGLEILAGLIKNPIVKLTINGIIAAGDAIIGKICG</sequence>
<dbReference type="Proteomes" id="UP000002774">
    <property type="component" value="Chromosome"/>
</dbReference>
<reference evidence="1" key="1">
    <citation type="submission" date="2011-09" db="EMBL/GenBank/DDBJ databases">
        <title>The permanent draft genome of Mucilaginibacter paludis DSM 18603.</title>
        <authorList>
            <consortium name="US DOE Joint Genome Institute (JGI-PGF)"/>
            <person name="Lucas S."/>
            <person name="Han J."/>
            <person name="Lapidus A."/>
            <person name="Bruce D."/>
            <person name="Goodwin L."/>
            <person name="Pitluck S."/>
            <person name="Peters L."/>
            <person name="Kyrpides N."/>
            <person name="Mavromatis K."/>
            <person name="Ivanova N."/>
            <person name="Mikhailova N."/>
            <person name="Held B."/>
            <person name="Detter J.C."/>
            <person name="Tapia R."/>
            <person name="Han C."/>
            <person name="Land M."/>
            <person name="Hauser L."/>
            <person name="Markowitz V."/>
            <person name="Cheng J.-F."/>
            <person name="Hugenholtz P."/>
            <person name="Woyke T."/>
            <person name="Wu D."/>
            <person name="Tindall B."/>
            <person name="Brambilla E."/>
            <person name="Klenk H.-P."/>
            <person name="Eisen J.A."/>
        </authorList>
    </citation>
    <scope>NUCLEOTIDE SEQUENCE [LARGE SCALE GENOMIC DNA]</scope>
    <source>
        <strain evidence="1">DSM 18603</strain>
    </source>
</reference>
<organism evidence="1 2">
    <name type="scientific">Mucilaginibacter paludis DSM 18603</name>
    <dbReference type="NCBI Taxonomy" id="714943"/>
    <lineage>
        <taxon>Bacteria</taxon>
        <taxon>Pseudomonadati</taxon>
        <taxon>Bacteroidota</taxon>
        <taxon>Sphingobacteriia</taxon>
        <taxon>Sphingobacteriales</taxon>
        <taxon>Sphingobacteriaceae</taxon>
        <taxon>Mucilaginibacter</taxon>
    </lineage>
</organism>
<gene>
    <name evidence="1" type="ORF">Mucpa_3872</name>
</gene>
<name>H1Y055_9SPHI</name>
<dbReference type="AlphaFoldDB" id="H1Y055"/>
<evidence type="ECO:0000313" key="2">
    <source>
        <dbReference type="Proteomes" id="UP000002774"/>
    </source>
</evidence>
<evidence type="ECO:0000313" key="1">
    <source>
        <dbReference type="EMBL" id="EHQ27964.1"/>
    </source>
</evidence>
<protein>
    <submittedName>
        <fullName evidence="1">Uncharacterized protein</fullName>
    </submittedName>
</protein>